<reference evidence="1" key="2">
    <citation type="submission" date="2014-03" db="EMBL/GenBank/DDBJ databases">
        <authorList>
            <person name="Cheng R."/>
            <person name="Zhang C.-X."/>
        </authorList>
    </citation>
    <scope>NUCLEOTIDE SEQUENCE</scope>
    <source>
        <strain evidence="1">Hangzhou</strain>
    </source>
</reference>
<evidence type="ECO:0000313" key="1">
    <source>
        <dbReference type="EMBL" id="AHW98290.1"/>
    </source>
</evidence>
<sequence length="203" mass="23568">MIITFDSNVSTIPERVAKLLYPNQTRQWCTEQCSCINISKNSQLVVYYDTPIAMCDSLAKVPVENKEMFNIVYLDNRRDNDSRQRILAHLPHLKRAIVINSNDLEDKATTTTTTTDLCTSLYTYELTNVCTIADTIIIRFLALFINTFVKYRRFLHPSDIVLDIRGEPIKNTPVSKINKCSIYQFSRENLRPKQNHETDSVYY</sequence>
<name>X5G6P7_9VIRU</name>
<accession>X5G6P7</accession>
<reference evidence="1" key="1">
    <citation type="journal article" date="2014" name="J. Virol.">
        <title>Brown planthopper nudivirus DNA integrated in its host genome.</title>
        <authorList>
            <person name="Cheng R.L."/>
            <person name="Xi Y."/>
            <person name="Lou Y.H."/>
            <person name="Wang Z."/>
            <person name="Xu J.Y."/>
            <person name="Xu H.J."/>
            <person name="Zhang C.X."/>
        </authorList>
    </citation>
    <scope>NUCLEOTIDE SEQUENCE</scope>
    <source>
        <strain evidence="1">Hangzhou</strain>
    </source>
</reference>
<organism evidence="1">
    <name type="scientific">Nilaparvata lugens endogenous nudivirus</name>
    <dbReference type="NCBI Taxonomy" id="1487700"/>
    <lineage>
        <taxon>Viruses</taxon>
        <taxon>Viruses incertae sedis</taxon>
        <taxon>Naldaviricetes</taxon>
        <taxon>Lefavirales</taxon>
        <taxon>Nudiviridae</taxon>
    </lineage>
</organism>
<protein>
    <submittedName>
        <fullName evidence="1">GrBNV_gp81-like protein</fullName>
    </submittedName>
</protein>
<proteinExistence type="predicted"/>
<dbReference type="EMBL" id="KJ566572">
    <property type="protein sequence ID" value="AHW98290.1"/>
    <property type="molecule type" value="Genomic_DNA"/>
</dbReference>